<feature type="region of interest" description="Disordered" evidence="1">
    <location>
        <begin position="1"/>
        <end position="25"/>
    </location>
</feature>
<reference evidence="2 3" key="1">
    <citation type="submission" date="2018-02" db="EMBL/GenBank/DDBJ databases">
        <title>The genomes of Aspergillus section Nigri reveals drivers in fungal speciation.</title>
        <authorList>
            <consortium name="DOE Joint Genome Institute"/>
            <person name="Vesth T.C."/>
            <person name="Nybo J."/>
            <person name="Theobald S."/>
            <person name="Brandl J."/>
            <person name="Frisvad J.C."/>
            <person name="Nielsen K.F."/>
            <person name="Lyhne E.K."/>
            <person name="Kogle M.E."/>
            <person name="Kuo A."/>
            <person name="Riley R."/>
            <person name="Clum A."/>
            <person name="Nolan M."/>
            <person name="Lipzen A."/>
            <person name="Salamov A."/>
            <person name="Henrissat B."/>
            <person name="Wiebenga A."/>
            <person name="De vries R.P."/>
            <person name="Grigoriev I.V."/>
            <person name="Mortensen U.H."/>
            <person name="Andersen M.R."/>
            <person name="Baker S.E."/>
        </authorList>
    </citation>
    <scope>NUCLEOTIDE SEQUENCE [LARGE SCALE GENOMIC DNA]</scope>
    <source>
        <strain evidence="2 3">CBS 121057</strain>
    </source>
</reference>
<evidence type="ECO:0000313" key="3">
    <source>
        <dbReference type="Proteomes" id="UP000248423"/>
    </source>
</evidence>
<evidence type="ECO:0000256" key="1">
    <source>
        <dbReference type="SAM" id="MobiDB-lite"/>
    </source>
</evidence>
<sequence>MYRPANQPHQASSARNYGVLRTTTTHPNHIPQLEAPFIFSTMSSYSQFAPLAIIQRVVGGTRRIK</sequence>
<proteinExistence type="predicted"/>
<dbReference type="AlphaFoldDB" id="A0A319EV03"/>
<protein>
    <submittedName>
        <fullName evidence="2">Uncharacterized protein</fullName>
    </submittedName>
</protein>
<gene>
    <name evidence="2" type="ORF">BO78DRAFT_392994</name>
</gene>
<organism evidence="2 3">
    <name type="scientific">Aspergillus sclerotiicarbonarius (strain CBS 121057 / IBT 28362)</name>
    <dbReference type="NCBI Taxonomy" id="1448318"/>
    <lineage>
        <taxon>Eukaryota</taxon>
        <taxon>Fungi</taxon>
        <taxon>Dikarya</taxon>
        <taxon>Ascomycota</taxon>
        <taxon>Pezizomycotina</taxon>
        <taxon>Eurotiomycetes</taxon>
        <taxon>Eurotiomycetidae</taxon>
        <taxon>Eurotiales</taxon>
        <taxon>Aspergillaceae</taxon>
        <taxon>Aspergillus</taxon>
        <taxon>Aspergillus subgen. Circumdati</taxon>
    </lineage>
</organism>
<accession>A0A319EV03</accession>
<dbReference type="Proteomes" id="UP000248423">
    <property type="component" value="Unassembled WGS sequence"/>
</dbReference>
<dbReference type="VEuPathDB" id="FungiDB:BO78DRAFT_392994"/>
<dbReference type="EMBL" id="KZ826317">
    <property type="protein sequence ID" value="PYI11598.1"/>
    <property type="molecule type" value="Genomic_DNA"/>
</dbReference>
<name>A0A319EV03_ASPSB</name>
<keyword evidence="3" id="KW-1185">Reference proteome</keyword>
<feature type="compositionally biased region" description="Polar residues" evidence="1">
    <location>
        <begin position="7"/>
        <end position="25"/>
    </location>
</feature>
<evidence type="ECO:0000313" key="2">
    <source>
        <dbReference type="EMBL" id="PYI11598.1"/>
    </source>
</evidence>